<feature type="transmembrane region" description="Helical" evidence="5">
    <location>
        <begin position="251"/>
        <end position="277"/>
    </location>
</feature>
<dbReference type="Gene3D" id="1.20.1250.20">
    <property type="entry name" value="MFS general substrate transporter like domains"/>
    <property type="match status" value="1"/>
</dbReference>
<accession>A0A8H6P2T5</accession>
<dbReference type="EMBL" id="JACBAD010002106">
    <property type="protein sequence ID" value="KAF7116162.1"/>
    <property type="molecule type" value="Genomic_DNA"/>
</dbReference>
<protein>
    <submittedName>
        <fullName evidence="6">Uncharacterized protein</fullName>
    </submittedName>
</protein>
<feature type="transmembrane region" description="Helical" evidence="5">
    <location>
        <begin position="125"/>
        <end position="147"/>
    </location>
</feature>
<dbReference type="InterPro" id="IPR036259">
    <property type="entry name" value="MFS_trans_sf"/>
</dbReference>
<dbReference type="Proteomes" id="UP000662466">
    <property type="component" value="Unassembled WGS sequence"/>
</dbReference>
<feature type="transmembrane region" description="Helical" evidence="5">
    <location>
        <begin position="159"/>
        <end position="179"/>
    </location>
</feature>
<proteinExistence type="predicted"/>
<dbReference type="Pfam" id="PF07690">
    <property type="entry name" value="MFS_1"/>
    <property type="match status" value="1"/>
</dbReference>
<dbReference type="PANTHER" id="PTHR23502:SF52">
    <property type="entry name" value="MULTIDRUG TRANSPORTER, PUTATIVE (AFU_ORTHOLOGUE AFUA_2G17730)-RELATED"/>
    <property type="match status" value="1"/>
</dbReference>
<feature type="transmembrane region" description="Helical" evidence="5">
    <location>
        <begin position="418"/>
        <end position="441"/>
    </location>
</feature>
<feature type="transmembrane region" description="Helical" evidence="5">
    <location>
        <begin position="384"/>
        <end position="406"/>
    </location>
</feature>
<dbReference type="InterPro" id="IPR011701">
    <property type="entry name" value="MFS"/>
</dbReference>
<keyword evidence="4 5" id="KW-0472">Membrane</keyword>
<feature type="transmembrane region" description="Helical" evidence="5">
    <location>
        <begin position="185"/>
        <end position="205"/>
    </location>
</feature>
<feature type="transmembrane region" description="Helical" evidence="5">
    <location>
        <begin position="297"/>
        <end position="315"/>
    </location>
</feature>
<comment type="caution">
    <text evidence="6">The sequence shown here is derived from an EMBL/GenBank/DDBJ whole genome shotgun (WGS) entry which is preliminary data.</text>
</comment>
<evidence type="ECO:0000256" key="1">
    <source>
        <dbReference type="ARBA" id="ARBA00004141"/>
    </source>
</evidence>
<evidence type="ECO:0000313" key="8">
    <source>
        <dbReference type="Proteomes" id="UP000630445"/>
    </source>
</evidence>
<gene>
    <name evidence="6" type="ORF">CNMCM5793_004182</name>
    <name evidence="7" type="ORF">CNMCM6106_006226</name>
</gene>
<dbReference type="GO" id="GO:0005886">
    <property type="term" value="C:plasma membrane"/>
    <property type="evidence" value="ECO:0007669"/>
    <property type="project" value="TreeGrafter"/>
</dbReference>
<keyword evidence="8" id="KW-1185">Reference proteome</keyword>
<dbReference type="OrthoDB" id="5403280at2759"/>
<evidence type="ECO:0000256" key="4">
    <source>
        <dbReference type="ARBA" id="ARBA00023136"/>
    </source>
</evidence>
<evidence type="ECO:0000256" key="2">
    <source>
        <dbReference type="ARBA" id="ARBA00022692"/>
    </source>
</evidence>
<evidence type="ECO:0000256" key="5">
    <source>
        <dbReference type="SAM" id="Phobius"/>
    </source>
</evidence>
<organism evidence="6 8">
    <name type="scientific">Aspergillus hiratsukae</name>
    <dbReference type="NCBI Taxonomy" id="1194566"/>
    <lineage>
        <taxon>Eukaryota</taxon>
        <taxon>Fungi</taxon>
        <taxon>Dikarya</taxon>
        <taxon>Ascomycota</taxon>
        <taxon>Pezizomycotina</taxon>
        <taxon>Eurotiomycetes</taxon>
        <taxon>Eurotiomycetidae</taxon>
        <taxon>Eurotiales</taxon>
        <taxon>Aspergillaceae</taxon>
        <taxon>Aspergillus</taxon>
        <taxon>Aspergillus subgen. Fumigati</taxon>
    </lineage>
</organism>
<dbReference type="PANTHER" id="PTHR23502">
    <property type="entry name" value="MAJOR FACILITATOR SUPERFAMILY"/>
    <property type="match status" value="1"/>
</dbReference>
<name>A0A8H6P2T5_9EURO</name>
<sequence length="471" mass="52310">MIVDNCKATKAPAPFSHPKGPCYDPETVVLTAVRNVPRLDERHHHHHPHIAIDEAFSIDESTFPHSYWPVTSWGVGDAIFSLFLLPVMEDFGIYYVVLIVYLIYICFLIPIGVAQNFATLIVTRFFSGGCVAILANTVAGIISNVFVGNRARTVPMSMYITTYLVSSSMGPVVGASIYQFLSWRWIGYLQLIWTGFFFPLFIVGMPETRGSAILRSRAKKLRKEGKKTYTQDELDTTSLFQVVLKSVQRPLYMICTESVVFVATLWPAFSLGTIYLFTQSAEQVFGELYGFSAVQSGYVQVSVVIGEILGWIYCLPTNRWYYKSALRNTEIPGTEIPEARLYQALVGVLSHGSRLPSAWPWLVLAPPVSSSALPITWSTPYSKYAGSAVGTIGLGENIFIAFLPMAAQSMYTNLGFQWASSLLGFVSLILAFAPVAVFIWGKEIRTRSPFMKEAAEDKRRDSVVSAPTADV</sequence>
<keyword evidence="2 5" id="KW-0812">Transmembrane</keyword>
<evidence type="ECO:0000313" key="7">
    <source>
        <dbReference type="EMBL" id="KAF7159141.1"/>
    </source>
</evidence>
<dbReference type="SUPFAM" id="SSF103473">
    <property type="entry name" value="MFS general substrate transporter"/>
    <property type="match status" value="1"/>
</dbReference>
<dbReference type="EMBL" id="JACBAF010002280">
    <property type="protein sequence ID" value="KAF7159141.1"/>
    <property type="molecule type" value="Genomic_DNA"/>
</dbReference>
<evidence type="ECO:0000313" key="6">
    <source>
        <dbReference type="EMBL" id="KAF7116162.1"/>
    </source>
</evidence>
<reference evidence="6" key="1">
    <citation type="submission" date="2020-06" db="EMBL/GenBank/DDBJ databases">
        <title>Draft genome sequences of strains closely related to Aspergillus parafelis and Aspergillus hiratsukae.</title>
        <authorList>
            <person name="Dos Santos R.A.C."/>
            <person name="Rivero-Menendez O."/>
            <person name="Steenwyk J.L."/>
            <person name="Mead M.E."/>
            <person name="Goldman G.H."/>
            <person name="Alastruey-Izquierdo A."/>
            <person name="Rokas A."/>
        </authorList>
    </citation>
    <scope>NUCLEOTIDE SEQUENCE</scope>
    <source>
        <strain evidence="6">CNM-CM5793</strain>
        <strain evidence="7">CNM-CM6106</strain>
    </source>
</reference>
<dbReference type="AlphaFoldDB" id="A0A8H6P2T5"/>
<feature type="transmembrane region" description="Helical" evidence="5">
    <location>
        <begin position="92"/>
        <end position="113"/>
    </location>
</feature>
<keyword evidence="3 5" id="KW-1133">Transmembrane helix</keyword>
<comment type="subcellular location">
    <subcellularLocation>
        <location evidence="1">Membrane</location>
        <topology evidence="1">Multi-pass membrane protein</topology>
    </subcellularLocation>
</comment>
<dbReference type="GO" id="GO:0022857">
    <property type="term" value="F:transmembrane transporter activity"/>
    <property type="evidence" value="ECO:0007669"/>
    <property type="project" value="InterPro"/>
</dbReference>
<evidence type="ECO:0000256" key="3">
    <source>
        <dbReference type="ARBA" id="ARBA00022989"/>
    </source>
</evidence>
<dbReference type="Proteomes" id="UP000630445">
    <property type="component" value="Unassembled WGS sequence"/>
</dbReference>